<name>A0ABN2S6D6_9ACTN</name>
<accession>A0ABN2S6D6</accession>
<evidence type="ECO:0000313" key="1">
    <source>
        <dbReference type="EMBL" id="GAA1981238.1"/>
    </source>
</evidence>
<comment type="caution">
    <text evidence="1">The sequence shown here is derived from an EMBL/GenBank/DDBJ whole genome shotgun (WGS) entry which is preliminary data.</text>
</comment>
<sequence>MYLHSPGVEETILPATPGQTFHYRYRNLRLLIEGHDRLFLVPATWSASDSTTVVPFDGSARLQFQFVNERP</sequence>
<keyword evidence="2" id="KW-1185">Reference proteome</keyword>
<evidence type="ECO:0000313" key="2">
    <source>
        <dbReference type="Proteomes" id="UP001499854"/>
    </source>
</evidence>
<proteinExistence type="predicted"/>
<gene>
    <name evidence="1" type="ORF">GCM10009838_48050</name>
</gene>
<dbReference type="EMBL" id="BAAAQM010000028">
    <property type="protein sequence ID" value="GAA1981238.1"/>
    <property type="molecule type" value="Genomic_DNA"/>
</dbReference>
<dbReference type="Proteomes" id="UP001499854">
    <property type="component" value="Unassembled WGS sequence"/>
</dbReference>
<reference evidence="1 2" key="1">
    <citation type="journal article" date="2019" name="Int. J. Syst. Evol. Microbiol.">
        <title>The Global Catalogue of Microorganisms (GCM) 10K type strain sequencing project: providing services to taxonomists for standard genome sequencing and annotation.</title>
        <authorList>
            <consortium name="The Broad Institute Genomics Platform"/>
            <consortium name="The Broad Institute Genome Sequencing Center for Infectious Disease"/>
            <person name="Wu L."/>
            <person name="Ma J."/>
        </authorList>
    </citation>
    <scope>NUCLEOTIDE SEQUENCE [LARGE SCALE GENOMIC DNA]</scope>
    <source>
        <strain evidence="1 2">JCM 16013</strain>
    </source>
</reference>
<protein>
    <submittedName>
        <fullName evidence="1">Uncharacterized protein</fullName>
    </submittedName>
</protein>
<organism evidence="1 2">
    <name type="scientific">Catenulispora subtropica</name>
    <dbReference type="NCBI Taxonomy" id="450798"/>
    <lineage>
        <taxon>Bacteria</taxon>
        <taxon>Bacillati</taxon>
        <taxon>Actinomycetota</taxon>
        <taxon>Actinomycetes</taxon>
        <taxon>Catenulisporales</taxon>
        <taxon>Catenulisporaceae</taxon>
        <taxon>Catenulispora</taxon>
    </lineage>
</organism>